<organism evidence="2 3">
    <name type="scientific">Rhizobium oryzicola</name>
    <dbReference type="NCBI Taxonomy" id="1232668"/>
    <lineage>
        <taxon>Bacteria</taxon>
        <taxon>Pseudomonadati</taxon>
        <taxon>Pseudomonadota</taxon>
        <taxon>Alphaproteobacteria</taxon>
        <taxon>Hyphomicrobiales</taxon>
        <taxon>Rhizobiaceae</taxon>
        <taxon>Rhizobium/Agrobacterium group</taxon>
        <taxon>Rhizobium</taxon>
    </lineage>
</organism>
<keyword evidence="2" id="KW-0378">Hydrolase</keyword>
<feature type="domain" description="AB hydrolase-1" evidence="1">
    <location>
        <begin position="23"/>
        <end position="246"/>
    </location>
</feature>
<evidence type="ECO:0000313" key="2">
    <source>
        <dbReference type="EMBL" id="MDO1583262.1"/>
    </source>
</evidence>
<dbReference type="RefSeq" id="WP_302077453.1">
    <property type="nucleotide sequence ID" value="NZ_JAUKWQ010000004.1"/>
</dbReference>
<dbReference type="InterPro" id="IPR029058">
    <property type="entry name" value="AB_hydrolase_fold"/>
</dbReference>
<dbReference type="PANTHER" id="PTHR43433:SF5">
    <property type="entry name" value="AB HYDROLASE-1 DOMAIN-CONTAINING PROTEIN"/>
    <property type="match status" value="1"/>
</dbReference>
<dbReference type="GO" id="GO:0047570">
    <property type="term" value="F:3-oxoadipate enol-lactonase activity"/>
    <property type="evidence" value="ECO:0007669"/>
    <property type="project" value="UniProtKB-EC"/>
</dbReference>
<name>A0ABT8SXS0_9HYPH</name>
<accession>A0ABT8SXS0</accession>
<dbReference type="SUPFAM" id="SSF53474">
    <property type="entry name" value="alpha/beta-Hydrolases"/>
    <property type="match status" value="1"/>
</dbReference>
<gene>
    <name evidence="2" type="primary">pcaD</name>
    <name evidence="2" type="ORF">Q2T52_14310</name>
</gene>
<evidence type="ECO:0000313" key="3">
    <source>
        <dbReference type="Proteomes" id="UP001169006"/>
    </source>
</evidence>
<dbReference type="InterPro" id="IPR050471">
    <property type="entry name" value="AB_hydrolase"/>
</dbReference>
<dbReference type="EMBL" id="JAUKWQ010000004">
    <property type="protein sequence ID" value="MDO1583262.1"/>
    <property type="molecule type" value="Genomic_DNA"/>
</dbReference>
<dbReference type="Proteomes" id="UP001169006">
    <property type="component" value="Unassembled WGS sequence"/>
</dbReference>
<protein>
    <submittedName>
        <fullName evidence="2">3-oxoadipate enol-lactonase</fullName>
        <ecNumber evidence="2">3.1.1.24</ecNumber>
    </submittedName>
</protein>
<comment type="caution">
    <text evidence="2">The sequence shown here is derived from an EMBL/GenBank/DDBJ whole genome shotgun (WGS) entry which is preliminary data.</text>
</comment>
<reference evidence="2" key="1">
    <citation type="journal article" date="2015" name="Int. J. Syst. Evol. Microbiol.">
        <title>Rhizobium oryzicola sp. nov., potential plant-growth-promoting endophytic bacteria isolated from rice roots.</title>
        <authorList>
            <person name="Zhang X.X."/>
            <person name="Gao J.S."/>
            <person name="Cao Y.H."/>
            <person name="Sheirdil R.A."/>
            <person name="Wang X.C."/>
            <person name="Zhang L."/>
        </authorList>
    </citation>
    <scope>NUCLEOTIDE SEQUENCE</scope>
    <source>
        <strain evidence="2">05753</strain>
    </source>
</reference>
<keyword evidence="3" id="KW-1185">Reference proteome</keyword>
<evidence type="ECO:0000259" key="1">
    <source>
        <dbReference type="Pfam" id="PF00561"/>
    </source>
</evidence>
<reference evidence="2" key="2">
    <citation type="submission" date="2023-07" db="EMBL/GenBank/DDBJ databases">
        <authorList>
            <person name="Sun H."/>
        </authorList>
    </citation>
    <scope>NUCLEOTIDE SEQUENCE</scope>
    <source>
        <strain evidence="2">05753</strain>
    </source>
</reference>
<proteinExistence type="predicted"/>
<dbReference type="InterPro" id="IPR000073">
    <property type="entry name" value="AB_hydrolase_1"/>
</dbReference>
<dbReference type="Pfam" id="PF00561">
    <property type="entry name" value="Abhydrolase_1"/>
    <property type="match status" value="1"/>
</dbReference>
<dbReference type="EC" id="3.1.1.24" evidence="2"/>
<dbReference type="InterPro" id="IPR026968">
    <property type="entry name" value="PcaD/CatD"/>
</dbReference>
<dbReference type="Gene3D" id="3.40.50.1820">
    <property type="entry name" value="alpha/beta hydrolase"/>
    <property type="match status" value="1"/>
</dbReference>
<dbReference type="NCBIfam" id="TIGR02427">
    <property type="entry name" value="protocat_pcaD"/>
    <property type="match status" value="1"/>
</dbReference>
<dbReference type="PANTHER" id="PTHR43433">
    <property type="entry name" value="HYDROLASE, ALPHA/BETA FOLD FAMILY PROTEIN"/>
    <property type="match status" value="1"/>
</dbReference>
<sequence length="259" mass="28291">MPYLELARHRLHYRIDGRDPTKPWLVFCNSLGTDLHMWDDQVDGLDENFRILRYDRRGHGLSTSPPPPFSMADLGEDLLRLLDHLGIERAHFCGLSIGGLLGQWLALNASSRFDSFVLCATAARIGTAQSWTERMKAVSANGLSPLLQGTLERWFTPDFAQQAADAVQACLATFQKTSVDGYIGCCAALAGADFQQSLSAISRPVLTISGSNDPVCPPTELEAIAANVADGRHVSLAGRHIVNIEAAQAFNEQIIRFLA</sequence>